<dbReference type="Pfam" id="PF00249">
    <property type="entry name" value="Myb_DNA-binding"/>
    <property type="match status" value="1"/>
</dbReference>
<dbReference type="InterPro" id="IPR001005">
    <property type="entry name" value="SANT/Myb"/>
</dbReference>
<keyword evidence="2" id="KW-0805">Transcription regulation</keyword>
<feature type="compositionally biased region" description="Basic and acidic residues" evidence="5">
    <location>
        <begin position="27"/>
        <end position="37"/>
    </location>
</feature>
<dbReference type="SUPFAM" id="SSF46689">
    <property type="entry name" value="Homeodomain-like"/>
    <property type="match status" value="1"/>
</dbReference>
<dbReference type="GO" id="GO:0005634">
    <property type="term" value="C:nucleus"/>
    <property type="evidence" value="ECO:0000318"/>
    <property type="project" value="GO_Central"/>
</dbReference>
<evidence type="ECO:0000256" key="1">
    <source>
        <dbReference type="ARBA" id="ARBA00004123"/>
    </source>
</evidence>
<sequence>MWVHVARKAWNDNKVDIKCGRLEDNDKRKREENDSKATRGGVKRGREPKRVNAGTSSKRQRIVWTDELHNKFLDAVSQLGDINTAVPKRILELMNVPGLTREQVASHLQKYRHQLLKNNSNEVKMQQKNGEPLATTKPARLEDQAFAVTGRVPCEMPIEEQWPNHPGPGVEQQGTSYGHHPPLNIGNAETRIPQSMIMNVDEESGYRVWSPSADTMRQLSIQDNNALTMVDTLHLQHRQQRQEPLIMHPPSVNLHPSCILQVSEDSPIFHGYTTPAPAPAPAPAPPAFHAAANTLVPYVSGSSDSLYQQPPLVNFGYDDKQMYIPGTPRGHQIKESAGDEDHDTLVDIYMSTNTGFMTLL</sequence>
<dbReference type="EMBL" id="CM000838">
    <property type="protein sequence ID" value="KRH60425.1"/>
    <property type="molecule type" value="Genomic_DNA"/>
</dbReference>
<reference evidence="8" key="2">
    <citation type="submission" date="2018-02" db="UniProtKB">
        <authorList>
            <consortium name="EnsemblPlants"/>
        </authorList>
    </citation>
    <scope>IDENTIFICATION</scope>
    <source>
        <strain evidence="8">Williams 82</strain>
    </source>
</reference>
<dbReference type="EnsemblPlants" id="KRH60425">
    <property type="protein sequence ID" value="KRH60425"/>
    <property type="gene ID" value="GLYMA_05G239500"/>
</dbReference>
<evidence type="ECO:0000313" key="8">
    <source>
        <dbReference type="EnsemblPlants" id="KRH60425"/>
    </source>
</evidence>
<evidence type="ECO:0000313" key="9">
    <source>
        <dbReference type="Proteomes" id="UP000008827"/>
    </source>
</evidence>
<organism evidence="7">
    <name type="scientific">Glycine max</name>
    <name type="common">Soybean</name>
    <name type="synonym">Glycine hispida</name>
    <dbReference type="NCBI Taxonomy" id="3847"/>
    <lineage>
        <taxon>Eukaryota</taxon>
        <taxon>Viridiplantae</taxon>
        <taxon>Streptophyta</taxon>
        <taxon>Embryophyta</taxon>
        <taxon>Tracheophyta</taxon>
        <taxon>Spermatophyta</taxon>
        <taxon>Magnoliopsida</taxon>
        <taxon>eudicotyledons</taxon>
        <taxon>Gunneridae</taxon>
        <taxon>Pentapetalae</taxon>
        <taxon>rosids</taxon>
        <taxon>fabids</taxon>
        <taxon>Fabales</taxon>
        <taxon>Fabaceae</taxon>
        <taxon>Papilionoideae</taxon>
        <taxon>50 kb inversion clade</taxon>
        <taxon>NPAAA clade</taxon>
        <taxon>indigoferoid/millettioid clade</taxon>
        <taxon>Phaseoleae</taxon>
        <taxon>Glycine</taxon>
        <taxon>Glycine subgen. Soja</taxon>
    </lineage>
</organism>
<dbReference type="GO" id="GO:0003677">
    <property type="term" value="F:DNA binding"/>
    <property type="evidence" value="ECO:0007669"/>
    <property type="project" value="InterPro"/>
</dbReference>
<dbReference type="InParanoid" id="A0A0R0K547"/>
<keyword evidence="3" id="KW-0804">Transcription</keyword>
<dbReference type="PANTHER" id="PTHR31442">
    <property type="entry name" value="HOMEODOMAIN-LIKE SUPERFAMILY PROTEIN-RELATED"/>
    <property type="match status" value="1"/>
</dbReference>
<reference evidence="7 8" key="1">
    <citation type="journal article" date="2010" name="Nature">
        <title>Genome sequence of the palaeopolyploid soybean.</title>
        <authorList>
            <person name="Schmutz J."/>
            <person name="Cannon S.B."/>
            <person name="Schlueter J."/>
            <person name="Ma J."/>
            <person name="Mitros T."/>
            <person name="Nelson W."/>
            <person name="Hyten D.L."/>
            <person name="Song Q."/>
            <person name="Thelen J.J."/>
            <person name="Cheng J."/>
            <person name="Xu D."/>
            <person name="Hellsten U."/>
            <person name="May G.D."/>
            <person name="Yu Y."/>
            <person name="Sakurai T."/>
            <person name="Umezawa T."/>
            <person name="Bhattacharyya M.K."/>
            <person name="Sandhu D."/>
            <person name="Valliyodan B."/>
            <person name="Lindquist E."/>
            <person name="Peto M."/>
            <person name="Grant D."/>
            <person name="Shu S."/>
            <person name="Goodstein D."/>
            <person name="Barry K."/>
            <person name="Futrell-Griggs M."/>
            <person name="Abernathy B."/>
            <person name="Du J."/>
            <person name="Tian Z."/>
            <person name="Zhu L."/>
            <person name="Gill N."/>
            <person name="Joshi T."/>
            <person name="Libault M."/>
            <person name="Sethuraman A."/>
            <person name="Zhang X.-C."/>
            <person name="Shinozaki K."/>
            <person name="Nguyen H.T."/>
            <person name="Wing R.A."/>
            <person name="Cregan P."/>
            <person name="Specht J."/>
            <person name="Grimwood J."/>
            <person name="Rokhsar D."/>
            <person name="Stacey G."/>
            <person name="Shoemaker R.C."/>
            <person name="Jackson S.A."/>
        </authorList>
    </citation>
    <scope>NUCLEOTIDE SEQUENCE</scope>
    <source>
        <strain evidence="8">cv. Williams 82</strain>
        <tissue evidence="7">Callus</tissue>
    </source>
</reference>
<dbReference type="NCBIfam" id="TIGR01557">
    <property type="entry name" value="myb_SHAQKYF"/>
    <property type="match status" value="1"/>
</dbReference>
<evidence type="ECO:0000256" key="4">
    <source>
        <dbReference type="ARBA" id="ARBA00023242"/>
    </source>
</evidence>
<proteinExistence type="predicted"/>
<dbReference type="PANTHER" id="PTHR31442:SF29">
    <property type="entry name" value="HOMEODOMAIN-LIKE SUPERFAMILY PROTEIN"/>
    <property type="match status" value="1"/>
</dbReference>
<dbReference type="PROSITE" id="PS51294">
    <property type="entry name" value="HTH_MYB"/>
    <property type="match status" value="1"/>
</dbReference>
<dbReference type="SMR" id="A0A0R0K547"/>
<name>A0A0R0K547_SOYBN</name>
<dbReference type="InterPro" id="IPR006447">
    <property type="entry name" value="Myb_dom_plants"/>
</dbReference>
<evidence type="ECO:0000256" key="3">
    <source>
        <dbReference type="ARBA" id="ARBA00023163"/>
    </source>
</evidence>
<accession>A0A0R0K547</accession>
<keyword evidence="9" id="KW-1185">Reference proteome</keyword>
<evidence type="ECO:0000313" key="7">
    <source>
        <dbReference type="EMBL" id="KRH60425.1"/>
    </source>
</evidence>
<comment type="subcellular location">
    <subcellularLocation>
        <location evidence="1">Nucleus</location>
    </subcellularLocation>
</comment>
<dbReference type="FunFam" id="1.10.10.60:FF:000007">
    <property type="entry name" value="Two-component response regulator"/>
    <property type="match status" value="1"/>
</dbReference>
<keyword evidence="4" id="KW-0539">Nucleus</keyword>
<gene>
    <name evidence="7" type="ORF">GLYMA_05G239500</name>
</gene>
<evidence type="ECO:0000256" key="5">
    <source>
        <dbReference type="SAM" id="MobiDB-lite"/>
    </source>
</evidence>
<protein>
    <recommendedName>
        <fullName evidence="6">HTH myb-type domain-containing protein</fullName>
    </recommendedName>
</protein>
<evidence type="ECO:0000259" key="6">
    <source>
        <dbReference type="PROSITE" id="PS51294"/>
    </source>
</evidence>
<evidence type="ECO:0000256" key="2">
    <source>
        <dbReference type="ARBA" id="ARBA00023015"/>
    </source>
</evidence>
<dbReference type="InterPro" id="IPR017930">
    <property type="entry name" value="Myb_dom"/>
</dbReference>
<dbReference type="Proteomes" id="UP000008827">
    <property type="component" value="Chromosome 5"/>
</dbReference>
<feature type="domain" description="HTH myb-type" evidence="6">
    <location>
        <begin position="56"/>
        <end position="116"/>
    </location>
</feature>
<reference evidence="7" key="3">
    <citation type="submission" date="2018-07" db="EMBL/GenBank/DDBJ databases">
        <title>WGS assembly of Glycine max.</title>
        <authorList>
            <person name="Schmutz J."/>
            <person name="Cannon S."/>
            <person name="Schlueter J."/>
            <person name="Ma J."/>
            <person name="Mitros T."/>
            <person name="Nelson W."/>
            <person name="Hyten D."/>
            <person name="Song Q."/>
            <person name="Thelen J."/>
            <person name="Cheng J."/>
            <person name="Xu D."/>
            <person name="Hellsten U."/>
            <person name="May G."/>
            <person name="Yu Y."/>
            <person name="Sakurai T."/>
            <person name="Umezawa T."/>
            <person name="Bhattacharyya M."/>
            <person name="Sandhu D."/>
            <person name="Valliyodan B."/>
            <person name="Lindquist E."/>
            <person name="Peto M."/>
            <person name="Grant D."/>
            <person name="Shu S."/>
            <person name="Goodstein D."/>
            <person name="Barry K."/>
            <person name="Futrell-Griggs M."/>
            <person name="Abernathy B."/>
            <person name="Du J."/>
            <person name="Tian Z."/>
            <person name="Zhu L."/>
            <person name="Gill N."/>
            <person name="Joshi T."/>
            <person name="Libault M."/>
            <person name="Sethuraman A."/>
            <person name="Zhang X."/>
            <person name="Shinozaki K."/>
            <person name="Nguyen H."/>
            <person name="Wing R."/>
            <person name="Cregan P."/>
            <person name="Specht J."/>
            <person name="Grimwood J."/>
            <person name="Rokhsar D."/>
            <person name="Stacey G."/>
            <person name="Shoemaker R."/>
            <person name="Jackson S."/>
        </authorList>
    </citation>
    <scope>NUCLEOTIDE SEQUENCE</scope>
    <source>
        <tissue evidence="7">Callus</tissue>
    </source>
</reference>
<dbReference type="InterPro" id="IPR044841">
    <property type="entry name" value="LUX/BOA-like"/>
</dbReference>
<dbReference type="AlphaFoldDB" id="A0A0R0K547"/>
<dbReference type="Gramene" id="KRH60425">
    <property type="protein sequence ID" value="KRH60425"/>
    <property type="gene ID" value="GLYMA_05G239500"/>
</dbReference>
<dbReference type="Gene3D" id="1.10.10.60">
    <property type="entry name" value="Homeodomain-like"/>
    <property type="match status" value="1"/>
</dbReference>
<dbReference type="PaxDb" id="3847-GLYMA05G34523.1"/>
<dbReference type="InterPro" id="IPR009057">
    <property type="entry name" value="Homeodomain-like_sf"/>
</dbReference>
<feature type="region of interest" description="Disordered" evidence="5">
    <location>
        <begin position="27"/>
        <end position="58"/>
    </location>
</feature>
<dbReference type="GO" id="GO:0003700">
    <property type="term" value="F:DNA-binding transcription factor activity"/>
    <property type="evidence" value="ECO:0000318"/>
    <property type="project" value="GO_Central"/>
</dbReference>